<evidence type="ECO:0000256" key="1">
    <source>
        <dbReference type="SAM" id="MobiDB-lite"/>
    </source>
</evidence>
<dbReference type="Gene3D" id="2.60.40.1190">
    <property type="match status" value="1"/>
</dbReference>
<dbReference type="CDD" id="cd09620">
    <property type="entry name" value="CBM9_like_3"/>
    <property type="match status" value="1"/>
</dbReference>
<sequence>MSAASVHDDGGGAKVAEAEKIDVARWRARNRARLHAPVPVTVLEGGSARELGERICQAAAPMRPPETPVLLKPNLGGFDWFKDPKKSGGDDGLRGRITDPEFVRGVIRCLRGRGHTRITVAEGWGATHADWERLIDVSGYKKMTDEEHVPLVAMDDDGVFDVEGSQPGKAIGLTGMENTHVPTLMVPKILAEHLDHGLFLSLPKIKAHRFAVFSMGIKCMQGTVMLSDKAPVFRQKWRMHRELNPWLEAKKRGTETREAYVSALETFAERITDVLEIEAPDAVLAEGAPAMAGDGFQTLVPSPKSFAIGGENPILVDRVGAQLLGFWDRADLARELGGHRTSPLLEVAAKKFDVDLASPAVKGDGAALFSAARKAPFSAMAGFTLAEDADEAKPEAPEGKPEAHAVQGTPVIDGKLDDAIWKQAPEVSFDTDYSGASTGVVTRVRFAWSNEALYAAYRLESMEPNTDTSRPIEVEREGLYQENCVELFLAPDPKNPRRYAEIELGPHGHYFDILTWTEGEKKQTRKWDTKWSGNLRMATSRDPVIKSAIIEVAIAAPEIVAALSAGARLPLGIFRMEGKEKPRRYLAFSPARTKTPNFHVPEAFGTLVIDP</sequence>
<evidence type="ECO:0000313" key="3">
    <source>
        <dbReference type="EMBL" id="WXA99684.1"/>
    </source>
</evidence>
<dbReference type="SUPFAM" id="SSF49344">
    <property type="entry name" value="CBD9-like"/>
    <property type="match status" value="1"/>
</dbReference>
<dbReference type="Pfam" id="PF04015">
    <property type="entry name" value="DUF362"/>
    <property type="match status" value="1"/>
</dbReference>
<dbReference type="Proteomes" id="UP001379533">
    <property type="component" value="Chromosome"/>
</dbReference>
<dbReference type="RefSeq" id="WP_394850325.1">
    <property type="nucleotide sequence ID" value="NZ_CP089982.1"/>
</dbReference>
<feature type="region of interest" description="Disordered" evidence="1">
    <location>
        <begin position="389"/>
        <end position="409"/>
    </location>
</feature>
<gene>
    <name evidence="3" type="ORF">LZC95_23065</name>
</gene>
<evidence type="ECO:0000259" key="2">
    <source>
        <dbReference type="Pfam" id="PF04015"/>
    </source>
</evidence>
<proteinExistence type="predicted"/>
<organism evidence="3 4">
    <name type="scientific">Pendulispora brunnea</name>
    <dbReference type="NCBI Taxonomy" id="2905690"/>
    <lineage>
        <taxon>Bacteria</taxon>
        <taxon>Pseudomonadati</taxon>
        <taxon>Myxococcota</taxon>
        <taxon>Myxococcia</taxon>
        <taxon>Myxococcales</taxon>
        <taxon>Sorangiineae</taxon>
        <taxon>Pendulisporaceae</taxon>
        <taxon>Pendulispora</taxon>
    </lineage>
</organism>
<feature type="compositionally biased region" description="Basic and acidic residues" evidence="1">
    <location>
        <begin position="391"/>
        <end position="403"/>
    </location>
</feature>
<feature type="domain" description="DUF362" evidence="2">
    <location>
        <begin position="69"/>
        <end position="321"/>
    </location>
</feature>
<keyword evidence="4" id="KW-1185">Reference proteome</keyword>
<dbReference type="InterPro" id="IPR007160">
    <property type="entry name" value="DUF362"/>
</dbReference>
<accession>A0ABZ2KRS8</accession>
<dbReference type="EMBL" id="CP089982">
    <property type="protein sequence ID" value="WXA99684.1"/>
    <property type="molecule type" value="Genomic_DNA"/>
</dbReference>
<protein>
    <submittedName>
        <fullName evidence="3">DUF362 domain-containing protein</fullName>
    </submittedName>
</protein>
<name>A0ABZ2KRS8_9BACT</name>
<reference evidence="3 4" key="1">
    <citation type="submission" date="2021-12" db="EMBL/GenBank/DDBJ databases">
        <title>Discovery of the Pendulisporaceae a myxobacterial family with distinct sporulation behavior and unique specialized metabolism.</title>
        <authorList>
            <person name="Garcia R."/>
            <person name="Popoff A."/>
            <person name="Bader C.D."/>
            <person name="Loehr J."/>
            <person name="Walesch S."/>
            <person name="Walt C."/>
            <person name="Boldt J."/>
            <person name="Bunk B."/>
            <person name="Haeckl F.J.F.P.J."/>
            <person name="Gunesch A.P."/>
            <person name="Birkelbach J."/>
            <person name="Nuebel U."/>
            <person name="Pietschmann T."/>
            <person name="Bach T."/>
            <person name="Mueller R."/>
        </authorList>
    </citation>
    <scope>NUCLEOTIDE SEQUENCE [LARGE SCALE GENOMIC DNA]</scope>
    <source>
        <strain evidence="3 4">MSr12523</strain>
    </source>
</reference>
<evidence type="ECO:0000313" key="4">
    <source>
        <dbReference type="Proteomes" id="UP001379533"/>
    </source>
</evidence>